<sequence>MIPAAGVESGCALRTLRPAIHVFANRQFMTARPAKNRANVPLGAEPYLDSVIGEDFVAILAGVVDAAAAHSDRKDVER</sequence>
<accession>A0A841K4D4</accession>
<evidence type="ECO:0000313" key="1">
    <source>
        <dbReference type="EMBL" id="MBB6147427.1"/>
    </source>
</evidence>
<dbReference type="AlphaFoldDB" id="A0A841K4D4"/>
<dbReference type="Proteomes" id="UP000538666">
    <property type="component" value="Unassembled WGS sequence"/>
</dbReference>
<protein>
    <submittedName>
        <fullName evidence="1">Uncharacterized protein</fullName>
    </submittedName>
</protein>
<organism evidence="1 2">
    <name type="scientific">Silvibacterium bohemicum</name>
    <dbReference type="NCBI Taxonomy" id="1577686"/>
    <lineage>
        <taxon>Bacteria</taxon>
        <taxon>Pseudomonadati</taxon>
        <taxon>Acidobacteriota</taxon>
        <taxon>Terriglobia</taxon>
        <taxon>Terriglobales</taxon>
        <taxon>Acidobacteriaceae</taxon>
        <taxon>Silvibacterium</taxon>
    </lineage>
</organism>
<comment type="caution">
    <text evidence="1">The sequence shown here is derived from an EMBL/GenBank/DDBJ whole genome shotgun (WGS) entry which is preliminary data.</text>
</comment>
<evidence type="ECO:0000313" key="2">
    <source>
        <dbReference type="Proteomes" id="UP000538666"/>
    </source>
</evidence>
<name>A0A841K4D4_9BACT</name>
<keyword evidence="2" id="KW-1185">Reference proteome</keyword>
<proteinExistence type="predicted"/>
<gene>
    <name evidence="1" type="ORF">HNQ77_005423</name>
</gene>
<dbReference type="EMBL" id="JACHEK010000015">
    <property type="protein sequence ID" value="MBB6147427.1"/>
    <property type="molecule type" value="Genomic_DNA"/>
</dbReference>
<reference evidence="1 2" key="1">
    <citation type="submission" date="2020-08" db="EMBL/GenBank/DDBJ databases">
        <title>Genomic Encyclopedia of Type Strains, Phase IV (KMG-IV): sequencing the most valuable type-strain genomes for metagenomic binning, comparative biology and taxonomic classification.</title>
        <authorList>
            <person name="Goeker M."/>
        </authorList>
    </citation>
    <scope>NUCLEOTIDE SEQUENCE [LARGE SCALE GENOMIC DNA]</scope>
    <source>
        <strain evidence="1 2">DSM 103733</strain>
    </source>
</reference>